<feature type="compositionally biased region" description="Low complexity" evidence="5">
    <location>
        <begin position="358"/>
        <end position="436"/>
    </location>
</feature>
<proteinExistence type="predicted"/>
<dbReference type="NCBIfam" id="TIGR04215">
    <property type="entry name" value="choice_anch_A"/>
    <property type="match status" value="1"/>
</dbReference>
<sequence>MSVTAAMAALGLATVLVMLPTGASGATVGPFNPVDPTDGFLVYVAEDANLITNENEGTLAVGGDLTVGGNYQLAFVTAGNFIVPGETLPTSLVVGGQVDWAASTAGVRLYVSLASNVHIGDMSNSFARWTDNNNAQVSTRILPGNDYNAYPNIQLNTRQDPATVQKSVLDFSTAFATMGQQATAMATCAQNVTLTDTGGTAITRPITADTQVTVPLTAGVTNVLNLTATEANHLTVANFPTAPTATSPLIINVDTSDVGDDFTWRMPTLSGSFDAHYILWNFPTATRIVQPSSAAASVEGTIYAPNADFIDDSPGNNEGSMVVKSLIHGGPPSVGTVRSGEIHNFPFLAQVSCLTATPTPTTTETTGTPTATTAAPTETTAAPTETTAAPTETTAAPTETTAAPTETTAAPTETTTAPTGPPVTASPTAGEPTPTATGGGGGGGAAGGGGLPVVASTTGLSGPPGGTLPVTGSAAATARAWAGAGLILAGAAFLLAARRRRDDGA</sequence>
<protein>
    <recommendedName>
        <fullName evidence="8">Gram-positive cocci surface proteins LPxTG domain-containing protein</fullName>
    </recommendedName>
</protein>
<evidence type="ECO:0000259" key="8">
    <source>
        <dbReference type="PROSITE" id="PS50847"/>
    </source>
</evidence>
<keyword evidence="2" id="KW-0964">Secreted</keyword>
<evidence type="ECO:0000313" key="10">
    <source>
        <dbReference type="Proteomes" id="UP001500218"/>
    </source>
</evidence>
<feature type="chain" id="PRO_5047242783" description="Gram-positive cocci surface proteins LPxTG domain-containing protein" evidence="7">
    <location>
        <begin position="26"/>
        <end position="505"/>
    </location>
</feature>
<dbReference type="EMBL" id="BAAALT010000097">
    <property type="protein sequence ID" value="GAA1808801.1"/>
    <property type="molecule type" value="Genomic_DNA"/>
</dbReference>
<dbReference type="Proteomes" id="UP001500218">
    <property type="component" value="Unassembled WGS sequence"/>
</dbReference>
<dbReference type="PROSITE" id="PS50847">
    <property type="entry name" value="GRAM_POS_ANCHORING"/>
    <property type="match status" value="1"/>
</dbReference>
<feature type="transmembrane region" description="Helical" evidence="6">
    <location>
        <begin position="478"/>
        <end position="497"/>
    </location>
</feature>
<gene>
    <name evidence="9" type="ORF">GCM10009682_33250</name>
</gene>
<reference evidence="10" key="1">
    <citation type="journal article" date="2019" name="Int. J. Syst. Evol. Microbiol.">
        <title>The Global Catalogue of Microorganisms (GCM) 10K type strain sequencing project: providing services to taxonomists for standard genome sequencing and annotation.</title>
        <authorList>
            <consortium name="The Broad Institute Genomics Platform"/>
            <consortium name="The Broad Institute Genome Sequencing Center for Infectious Disease"/>
            <person name="Wu L."/>
            <person name="Ma J."/>
        </authorList>
    </citation>
    <scope>NUCLEOTIDE SEQUENCE [LARGE SCALE GENOMIC DNA]</scope>
    <source>
        <strain evidence="10">JCM 13250</strain>
    </source>
</reference>
<keyword evidence="4" id="KW-0572">Peptidoglycan-anchor</keyword>
<feature type="compositionally biased region" description="Low complexity" evidence="5">
    <location>
        <begin position="456"/>
        <end position="465"/>
    </location>
</feature>
<organism evidence="9 10">
    <name type="scientific">Luedemannella flava</name>
    <dbReference type="NCBI Taxonomy" id="349316"/>
    <lineage>
        <taxon>Bacteria</taxon>
        <taxon>Bacillati</taxon>
        <taxon>Actinomycetota</taxon>
        <taxon>Actinomycetes</taxon>
        <taxon>Micromonosporales</taxon>
        <taxon>Micromonosporaceae</taxon>
        <taxon>Luedemannella</taxon>
    </lineage>
</organism>
<evidence type="ECO:0000256" key="5">
    <source>
        <dbReference type="SAM" id="MobiDB-lite"/>
    </source>
</evidence>
<evidence type="ECO:0000313" key="9">
    <source>
        <dbReference type="EMBL" id="GAA1808801.1"/>
    </source>
</evidence>
<dbReference type="Pfam" id="PF20597">
    <property type="entry name" value="pAdhesive_15"/>
    <property type="match status" value="1"/>
</dbReference>
<keyword evidence="6" id="KW-0812">Transmembrane</keyword>
<keyword evidence="10" id="KW-1185">Reference proteome</keyword>
<evidence type="ECO:0000256" key="2">
    <source>
        <dbReference type="ARBA" id="ARBA00022525"/>
    </source>
</evidence>
<evidence type="ECO:0000256" key="6">
    <source>
        <dbReference type="SAM" id="Phobius"/>
    </source>
</evidence>
<keyword evidence="6" id="KW-1133">Transmembrane helix</keyword>
<evidence type="ECO:0000256" key="4">
    <source>
        <dbReference type="ARBA" id="ARBA00023088"/>
    </source>
</evidence>
<feature type="signal peptide" evidence="7">
    <location>
        <begin position="1"/>
        <end position="25"/>
    </location>
</feature>
<name>A0ABN2M3Z3_9ACTN</name>
<comment type="caution">
    <text evidence="9">The sequence shown here is derived from an EMBL/GenBank/DDBJ whole genome shotgun (WGS) entry which is preliminary data.</text>
</comment>
<dbReference type="NCBIfam" id="TIGR01167">
    <property type="entry name" value="LPXTG_anchor"/>
    <property type="match status" value="1"/>
</dbReference>
<dbReference type="InterPro" id="IPR026588">
    <property type="entry name" value="Choice_anch_A"/>
</dbReference>
<evidence type="ECO:0000256" key="3">
    <source>
        <dbReference type="ARBA" id="ARBA00022729"/>
    </source>
</evidence>
<keyword evidence="3 7" id="KW-0732">Signal</keyword>
<feature type="region of interest" description="Disordered" evidence="5">
    <location>
        <begin position="358"/>
        <end position="465"/>
    </location>
</feature>
<evidence type="ECO:0000256" key="7">
    <source>
        <dbReference type="SAM" id="SignalP"/>
    </source>
</evidence>
<keyword evidence="6" id="KW-0472">Membrane</keyword>
<dbReference type="InterPro" id="IPR019931">
    <property type="entry name" value="LPXTG_anchor"/>
</dbReference>
<feature type="compositionally biased region" description="Gly residues" evidence="5">
    <location>
        <begin position="437"/>
        <end position="451"/>
    </location>
</feature>
<evidence type="ECO:0000256" key="1">
    <source>
        <dbReference type="ARBA" id="ARBA00022512"/>
    </source>
</evidence>
<keyword evidence="1" id="KW-0134">Cell wall</keyword>
<accession>A0ABN2M3Z3</accession>
<feature type="domain" description="Gram-positive cocci surface proteins LPxTG" evidence="8">
    <location>
        <begin position="468"/>
        <end position="505"/>
    </location>
</feature>